<reference evidence="4" key="1">
    <citation type="submission" date="2017-02" db="UniProtKB">
        <authorList>
            <consortium name="WormBaseParasite"/>
        </authorList>
    </citation>
    <scope>IDENTIFICATION</scope>
</reference>
<keyword evidence="3" id="KW-1185">Reference proteome</keyword>
<sequence length="272" mass="29074">MRPLLILTVIIRPVLGCFGFGNCCCPVAQPQCGCPTVCTPSSGSYAAQSYAAPSYASYAQPSYSYAGAAAPQSYAVAAPSYAPAPAPQQSYVSYRQSVPEVYTARVTAHCNSPGCVRTNKVAAVVEPEPVTFVQPSLSSQFVRPAPSAVVETVQAPNAEAPTNEVPEAIAPSSPAAAVIVQPEEAFAGSAAPETTNVVEAEQIKPQGESYQIEVVPPPVDSATQEETFVDKDGNRYRRVRYFRKNIGISLFITDSVIGRKRLYLDYNIEIRK</sequence>
<name>A0A0N4VKU4_ENTVE</name>
<organism evidence="4">
    <name type="scientific">Enterobius vermicularis</name>
    <name type="common">Human pinworm</name>
    <dbReference type="NCBI Taxonomy" id="51028"/>
    <lineage>
        <taxon>Eukaryota</taxon>
        <taxon>Metazoa</taxon>
        <taxon>Ecdysozoa</taxon>
        <taxon>Nematoda</taxon>
        <taxon>Chromadorea</taxon>
        <taxon>Rhabditida</taxon>
        <taxon>Spirurina</taxon>
        <taxon>Oxyuridomorpha</taxon>
        <taxon>Oxyuroidea</taxon>
        <taxon>Oxyuridae</taxon>
        <taxon>Enterobius</taxon>
    </lineage>
</organism>
<feature type="signal peptide" evidence="1">
    <location>
        <begin position="1"/>
        <end position="16"/>
    </location>
</feature>
<proteinExistence type="predicted"/>
<keyword evidence="1" id="KW-0732">Signal</keyword>
<gene>
    <name evidence="2" type="ORF">EVEC_LOCUS10790</name>
</gene>
<protein>
    <submittedName>
        <fullName evidence="4">Translation initiation factor IF-2</fullName>
    </submittedName>
</protein>
<feature type="chain" id="PRO_5043123046" evidence="1">
    <location>
        <begin position="17"/>
        <end position="272"/>
    </location>
</feature>
<dbReference type="AlphaFoldDB" id="A0A0N4VKU4"/>
<dbReference type="Proteomes" id="UP000274131">
    <property type="component" value="Unassembled WGS sequence"/>
</dbReference>
<reference evidence="2 3" key="2">
    <citation type="submission" date="2018-10" db="EMBL/GenBank/DDBJ databases">
        <authorList>
            <consortium name="Pathogen Informatics"/>
        </authorList>
    </citation>
    <scope>NUCLEOTIDE SEQUENCE [LARGE SCALE GENOMIC DNA]</scope>
</reference>
<dbReference type="EMBL" id="UXUI01011201">
    <property type="protein sequence ID" value="VDD96039.1"/>
    <property type="molecule type" value="Genomic_DNA"/>
</dbReference>
<evidence type="ECO:0000313" key="3">
    <source>
        <dbReference type="Proteomes" id="UP000274131"/>
    </source>
</evidence>
<evidence type="ECO:0000313" key="2">
    <source>
        <dbReference type="EMBL" id="VDD96039.1"/>
    </source>
</evidence>
<dbReference type="WBParaSite" id="EVEC_0001149101-mRNA-1">
    <property type="protein sequence ID" value="EVEC_0001149101-mRNA-1"/>
    <property type="gene ID" value="EVEC_0001149101"/>
</dbReference>
<evidence type="ECO:0000313" key="4">
    <source>
        <dbReference type="WBParaSite" id="EVEC_0001149101-mRNA-1"/>
    </source>
</evidence>
<accession>A0A0N4VKU4</accession>
<evidence type="ECO:0000256" key="1">
    <source>
        <dbReference type="SAM" id="SignalP"/>
    </source>
</evidence>